<dbReference type="Pfam" id="PF02867">
    <property type="entry name" value="Ribonuc_red_lgC"/>
    <property type="match status" value="1"/>
</dbReference>
<dbReference type="GO" id="GO:0004748">
    <property type="term" value="F:ribonucleoside-diphosphate reductase activity, thioredoxin disulfide as acceptor"/>
    <property type="evidence" value="ECO:0007669"/>
    <property type="project" value="UniProtKB-EC"/>
</dbReference>
<gene>
    <name evidence="7" type="ORF">pv_122</name>
</gene>
<dbReference type="Pfam" id="PF00317">
    <property type="entry name" value="Ribonuc_red_lgN"/>
    <property type="match status" value="1"/>
</dbReference>
<evidence type="ECO:0000256" key="3">
    <source>
        <dbReference type="ARBA" id="ARBA00023002"/>
    </source>
</evidence>
<proteinExistence type="inferred from homology"/>
<dbReference type="PANTHER" id="PTHR11573:SF6">
    <property type="entry name" value="RIBONUCLEOSIDE-DIPHOSPHATE REDUCTASE LARGE SUBUNIT"/>
    <property type="match status" value="1"/>
</dbReference>
<feature type="region of interest" description="Disordered" evidence="5">
    <location>
        <begin position="803"/>
        <end position="824"/>
    </location>
</feature>
<dbReference type="GeneID" id="18266150"/>
<dbReference type="InterPro" id="IPR013346">
    <property type="entry name" value="NrdE_NrdA_C"/>
</dbReference>
<feature type="domain" description="Ribonucleotide reductase large subunit" evidence="6">
    <location>
        <begin position="601"/>
        <end position="623"/>
    </location>
</feature>
<dbReference type="KEGG" id="vg:18266150"/>
<dbReference type="GO" id="GO:0009263">
    <property type="term" value="P:deoxyribonucleotide biosynthetic process"/>
    <property type="evidence" value="ECO:0007669"/>
    <property type="project" value="UniProtKB-KW"/>
</dbReference>
<dbReference type="InterPro" id="IPR013509">
    <property type="entry name" value="RNR_lsu_N"/>
</dbReference>
<dbReference type="SUPFAM" id="SSF48168">
    <property type="entry name" value="R1 subunit of ribonucleotide reductase, N-terminal domain"/>
    <property type="match status" value="1"/>
</dbReference>
<organism evidence="7 8">
    <name type="scientific">Pithovirus sibericum</name>
    <dbReference type="NCBI Taxonomy" id="1450746"/>
    <lineage>
        <taxon>Viruses</taxon>
        <taxon>Pithoviruses</taxon>
        <taxon>Orthopithovirinae</taxon>
        <taxon>Alphapithovirus</taxon>
        <taxon>Alphapithovirus sibericum</taxon>
    </lineage>
</organism>
<dbReference type="PROSITE" id="PS00089">
    <property type="entry name" value="RIBORED_LARGE"/>
    <property type="match status" value="1"/>
</dbReference>
<evidence type="ECO:0000256" key="2">
    <source>
        <dbReference type="ARBA" id="ARBA00012274"/>
    </source>
</evidence>
<keyword evidence="3 4" id="KW-0560">Oxidoreductase</keyword>
<evidence type="ECO:0000259" key="6">
    <source>
        <dbReference type="PROSITE" id="PS00089"/>
    </source>
</evidence>
<dbReference type="GO" id="GO:0005524">
    <property type="term" value="F:ATP binding"/>
    <property type="evidence" value="ECO:0007669"/>
    <property type="project" value="InterPro"/>
</dbReference>
<keyword evidence="4" id="KW-0215">Deoxyribonucleotide synthesis</keyword>
<dbReference type="PANTHER" id="PTHR11573">
    <property type="entry name" value="RIBONUCLEOSIDE-DIPHOSPHATE REDUCTASE LARGE CHAIN"/>
    <property type="match status" value="1"/>
</dbReference>
<name>W5S4W0_9VIRU</name>
<dbReference type="InterPro" id="IPR000788">
    <property type="entry name" value="RNR_lg_C"/>
</dbReference>
<comment type="catalytic activity">
    <reaction evidence="4">
        <text>a 2'-deoxyribonucleoside 5'-diphosphate + [thioredoxin]-disulfide + H2O = a ribonucleoside 5'-diphosphate + [thioredoxin]-dithiol</text>
        <dbReference type="Rhea" id="RHEA:23252"/>
        <dbReference type="Rhea" id="RHEA-COMP:10698"/>
        <dbReference type="Rhea" id="RHEA-COMP:10700"/>
        <dbReference type="ChEBI" id="CHEBI:15377"/>
        <dbReference type="ChEBI" id="CHEBI:29950"/>
        <dbReference type="ChEBI" id="CHEBI:50058"/>
        <dbReference type="ChEBI" id="CHEBI:57930"/>
        <dbReference type="ChEBI" id="CHEBI:73316"/>
        <dbReference type="EC" id="1.17.4.1"/>
    </reaction>
</comment>
<sequence length="836" mass="95979">MDLCYGLKVDTVKVENLFSKYDDPMTVARNLGHDVENYDHLRLASRLLVRVERSRNPPNIATYVEAFDDLFSKEVQKFLLDHQVRLDALLESTDHLDYEYDWISANVFAKTYLSKSEKTINGIQYKESFRHMYLRVAVHLYLFDGIEEVVQTYLEMVHQYYLHATPTNLNAGKEKAQCSSCFLFSVDDNLKSLTKDGIHRAAKITKYNGGLGIGVNRVRHSEIKHGGKSQGLGPLLFMYNAMIRYVNQGGRRKGAATIYNRPHHIDIVEFCEMNQKTGDPYSRTQDLDLAIWSSWLFWKRVEENGDWSLFCPAKTKILNDVWGLDFIREYEKCEADPSIPRKTIKAQQLFDTICRNQQMGGKLYTLNGDAANFKSNQKNLGIIERSNLCTEIIEYSDKNEFASCNLAQISLSKMVVNGKLDYQLLARFSRRLIQNLNRVIDRNWCPLKQIATSNRRHRPIGVGVSGFAEMLHQLDLPFEDPEVRKINKNIFACMYFNAIASSISEAILFGVYETFWGREATEETPAMDGSPASKGKFQFDLWAEEYQLLKENGLLHKKKVLSNGKVIPAVRKRKEDLPVDPSEWGQQAIPLPNDDTILPTWEDLRRCMVKYGLRNSLLLAVMPTATSSIILRNCESVESHQTNIYSRKLQTGNYPVVNRFLVADLTEIGLWNKNTVHLIQADQGSISKLHNLLKESPHLFPNFNGNFDRLTHVQKKYKTMWELPQNLFIKMAVERARYICQSQSTNLYFRYPEMGDLRKAQLYASRAGLKTYLYYLRQEPAVDPLKITIPSAILRFVEKLNESEGRTSPKPPSPIPNRQLKSSGPVCTDEVCVACQ</sequence>
<dbReference type="Gene3D" id="3.20.70.20">
    <property type="match status" value="1"/>
</dbReference>
<comment type="function">
    <text evidence="4">Provides the precursors necessary for DNA synthesis. Catalyzes the biosynthesis of deoxyribonucleotides from the corresponding ribonucleotides.</text>
</comment>
<dbReference type="SUPFAM" id="SSF51998">
    <property type="entry name" value="PFL-like glycyl radical enzymes"/>
    <property type="match status" value="1"/>
</dbReference>
<dbReference type="PRINTS" id="PR01183">
    <property type="entry name" value="RIBORDTASEM1"/>
</dbReference>
<dbReference type="InterPro" id="IPR039718">
    <property type="entry name" value="Rrm1"/>
</dbReference>
<reference evidence="7 8" key="1">
    <citation type="journal article" date="2014" name="Proc. Natl. Acad. Sci. U.S.A.">
        <title>Thirty-thousand-year-old distant relative of giant icosahedral DNA viruses with a pandoravirus morphology.</title>
        <authorList>
            <person name="Legendre M."/>
            <person name="Bartoli J."/>
            <person name="Shmakova L."/>
            <person name="Jeudy S."/>
            <person name="Labadie K."/>
            <person name="Adrait A."/>
            <person name="Lescot M."/>
            <person name="Poirot O."/>
            <person name="Bertaux L."/>
            <person name="Bruley C."/>
            <person name="Coute Y."/>
            <person name="Rivkina E."/>
            <person name="Abergel C."/>
            <person name="Claverie J.M."/>
        </authorList>
    </citation>
    <scope>NUCLEOTIDE SEQUENCE [LARGE SCALE GENOMIC DNA]</scope>
    <source>
        <strain evidence="7">P1084-T</strain>
    </source>
</reference>
<evidence type="ECO:0000313" key="8">
    <source>
        <dbReference type="Proteomes" id="UP000202176"/>
    </source>
</evidence>
<accession>W5S4W0</accession>
<keyword evidence="8" id="KW-1185">Reference proteome</keyword>
<dbReference type="NCBIfam" id="TIGR02506">
    <property type="entry name" value="NrdE_NrdA"/>
    <property type="match status" value="1"/>
</dbReference>
<dbReference type="EC" id="1.17.4.1" evidence="2 4"/>
<dbReference type="InterPro" id="IPR008926">
    <property type="entry name" value="RNR_R1-su_N"/>
</dbReference>
<dbReference type="OrthoDB" id="2980at10239"/>
<comment type="similarity">
    <text evidence="1 4">Belongs to the ribonucleoside diphosphate reductase large chain family.</text>
</comment>
<dbReference type="Proteomes" id="UP000202176">
    <property type="component" value="Segment"/>
</dbReference>
<dbReference type="EMBL" id="KF740664">
    <property type="protein sequence ID" value="AHH01689.1"/>
    <property type="molecule type" value="Genomic_DNA"/>
</dbReference>
<evidence type="ECO:0000313" key="7">
    <source>
        <dbReference type="EMBL" id="AHH01689.1"/>
    </source>
</evidence>
<dbReference type="RefSeq" id="YP_009001024.1">
    <property type="nucleotide sequence ID" value="NC_023423.1"/>
</dbReference>
<evidence type="ECO:0000256" key="4">
    <source>
        <dbReference type="RuleBase" id="RU003410"/>
    </source>
</evidence>
<evidence type="ECO:0000256" key="5">
    <source>
        <dbReference type="SAM" id="MobiDB-lite"/>
    </source>
</evidence>
<dbReference type="UniPathway" id="UPA00326"/>
<protein>
    <recommendedName>
        <fullName evidence="2 4">Ribonucleoside-diphosphate reductase</fullName>
        <ecNumber evidence="2 4">1.17.4.1</ecNumber>
    </recommendedName>
</protein>
<evidence type="ECO:0000256" key="1">
    <source>
        <dbReference type="ARBA" id="ARBA00010406"/>
    </source>
</evidence>